<evidence type="ECO:0000256" key="2">
    <source>
        <dbReference type="SAM" id="Phobius"/>
    </source>
</evidence>
<evidence type="ECO:0000313" key="4">
    <source>
        <dbReference type="EMBL" id="QJH98297.1"/>
    </source>
</evidence>
<proteinExistence type="predicted"/>
<dbReference type="AlphaFoldDB" id="A0A6M3XLZ7"/>
<dbReference type="NCBIfam" id="TIGR01760">
    <property type="entry name" value="tape_meas_TP901"/>
    <property type="match status" value="1"/>
</dbReference>
<keyword evidence="2" id="KW-1133">Transmembrane helix</keyword>
<keyword evidence="2" id="KW-0472">Membrane</keyword>
<feature type="domain" description="Phage tail tape measure protein" evidence="3">
    <location>
        <begin position="93"/>
        <end position="281"/>
    </location>
</feature>
<feature type="transmembrane region" description="Helical" evidence="2">
    <location>
        <begin position="388"/>
        <end position="410"/>
    </location>
</feature>
<accession>A0A6M3XLZ7</accession>
<keyword evidence="1" id="KW-1188">Viral release from host cell</keyword>
<name>A0A6M3XLZ7_9ZZZZ</name>
<gene>
    <name evidence="4" type="ORF">TM448B01259_0018</name>
</gene>
<dbReference type="PANTHER" id="PTHR37813:SF1">
    <property type="entry name" value="FELS-2 PROPHAGE PROTEIN"/>
    <property type="match status" value="1"/>
</dbReference>
<dbReference type="EMBL" id="MT144725">
    <property type="protein sequence ID" value="QJH98297.1"/>
    <property type="molecule type" value="Genomic_DNA"/>
</dbReference>
<dbReference type="Gene3D" id="1.20.120.20">
    <property type="entry name" value="Apolipoprotein"/>
    <property type="match status" value="1"/>
</dbReference>
<dbReference type="PANTHER" id="PTHR37813">
    <property type="entry name" value="FELS-2 PROPHAGE PROTEIN"/>
    <property type="match status" value="1"/>
</dbReference>
<dbReference type="InterPro" id="IPR010090">
    <property type="entry name" value="Phage_tape_meas"/>
</dbReference>
<evidence type="ECO:0000256" key="1">
    <source>
        <dbReference type="ARBA" id="ARBA00022612"/>
    </source>
</evidence>
<keyword evidence="2" id="KW-0812">Transmembrane</keyword>
<dbReference type="Pfam" id="PF10145">
    <property type="entry name" value="PhageMin_Tail"/>
    <property type="match status" value="1"/>
</dbReference>
<protein>
    <submittedName>
        <fullName evidence="4">Putative tail protein</fullName>
    </submittedName>
</protein>
<feature type="transmembrane region" description="Helical" evidence="2">
    <location>
        <begin position="416"/>
        <end position="441"/>
    </location>
</feature>
<sequence length="781" mass="83361">MQVGEAWVDISTRDNQLVKGLADAQSKVEKAMNAISAKMANVGKVMTIAGAAITAAFGLTVKAAMDFNKEVANIATLIPGSTKRVDELKSAIRDMAVTVGKDTTDLAQGAYQVISAWGDTADTVGILEIAAKAATAGVATTTDAIDLLSAVTKGYGDTSKEAVQKVSDMAFQTVTLGQTTFPELAGSIGKVTPLAAELGLGMDELFAVMATGTGVTGKAAEVSTQLRGIMQSLMSPTADMTKLLEEKGYASGKAMLADLGLAGALETIKNAADATNTPLQKYISSIEGQTLALALTGTQADNYITKLAAMRDSTGLTDIAFREQTEGVNAAGFAFQQAKIQIGVLAQEIGDKLLPMLVPLIQKFTEVVGKVRDWAEENKPLAETIVKFTAVAGVIMVVLGPILMMLPALITAFSGLGVVITAITSPIGLVIIAAGALYLAFTNWDKLVEIVGNIASAVTNKISEWAGAINKWWDNIVANTDNKWILVADKIMDAIKGAIRWFASTIGEWIKDIANWWGDIETDTDSIWNKIANVIMDSAKAWINFFADTLPGWILDIIHWWEKIRENTKTIWEAIKTVIVTIAQNIWNSVTSILEPIVKFVSGLWNSIKGDTSTIWGSISSIISSAVGGIKIVIGGMISTIESAWATAQKIYNWIKDKLEDAQDILDEGVTIGPTTSPGWGPGGTSVPTPEPVTPLPVYGYHQFGTPYIPKTGLYGLHKGEAVIPASQNTYDQRKSWASKIQIMPGAIVINTPKFGEGDAQEIFRLIERQARNRGLAFGRA</sequence>
<organism evidence="4">
    <name type="scientific">viral metagenome</name>
    <dbReference type="NCBI Taxonomy" id="1070528"/>
    <lineage>
        <taxon>unclassified sequences</taxon>
        <taxon>metagenomes</taxon>
        <taxon>organismal metagenomes</taxon>
    </lineage>
</organism>
<evidence type="ECO:0000259" key="3">
    <source>
        <dbReference type="Pfam" id="PF10145"/>
    </source>
</evidence>
<reference evidence="4" key="1">
    <citation type="submission" date="2020-03" db="EMBL/GenBank/DDBJ databases">
        <title>The deep terrestrial virosphere.</title>
        <authorList>
            <person name="Holmfeldt K."/>
            <person name="Nilsson E."/>
            <person name="Simone D."/>
            <person name="Lopez-Fernandez M."/>
            <person name="Wu X."/>
            <person name="de Brujin I."/>
            <person name="Lundin D."/>
            <person name="Andersson A."/>
            <person name="Bertilsson S."/>
            <person name="Dopson M."/>
        </authorList>
    </citation>
    <scope>NUCLEOTIDE SEQUENCE</scope>
    <source>
        <strain evidence="4">TM448B01259</strain>
    </source>
</reference>